<gene>
    <name evidence="5" type="ORF">C8Q71DRAFT_712791</name>
</gene>
<name>A0ABQ8K8L9_9APHY</name>
<keyword evidence="2" id="KW-0342">GTP-binding</keyword>
<dbReference type="RefSeq" id="XP_047776173.1">
    <property type="nucleotide sequence ID" value="XM_047920877.1"/>
</dbReference>
<dbReference type="InterPro" id="IPR030381">
    <property type="entry name" value="G_DYNAMIN_dom"/>
</dbReference>
<keyword evidence="5" id="KW-0378">Hydrolase</keyword>
<feature type="domain" description="GED" evidence="3">
    <location>
        <begin position="659"/>
        <end position="754"/>
    </location>
</feature>
<evidence type="ECO:0000259" key="3">
    <source>
        <dbReference type="PROSITE" id="PS51388"/>
    </source>
</evidence>
<dbReference type="Gene3D" id="1.20.120.1240">
    <property type="entry name" value="Dynamin, middle domain"/>
    <property type="match status" value="1"/>
</dbReference>
<proteinExistence type="predicted"/>
<dbReference type="InterPro" id="IPR027417">
    <property type="entry name" value="P-loop_NTPase"/>
</dbReference>
<dbReference type="InterPro" id="IPR022812">
    <property type="entry name" value="Dynamin"/>
</dbReference>
<evidence type="ECO:0000313" key="5">
    <source>
        <dbReference type="EMBL" id="KAH9833433.1"/>
    </source>
</evidence>
<dbReference type="PROSITE" id="PS51388">
    <property type="entry name" value="GED"/>
    <property type="match status" value="1"/>
</dbReference>
<dbReference type="Pfam" id="PF01031">
    <property type="entry name" value="Dynamin_M"/>
    <property type="match status" value="1"/>
</dbReference>
<sequence length="754" mass="84304">MLGSDSTNCNDVKPADVGEAGGYSTTRRNMLDVANGLYGTGVSMDIEIPMIAVIGSQSTGKSSLLENICGITLPRASGTCTRCPTECRLSHSSSPWKCTVTLRLITDRHGQAVQIRTVPFGDAILDATEVADRISRAQRAILNPSTEASFFLTGGEETTPETTFSRNCVSLEISGPDVVDLSFVDLPGIIASAGSGTTTADIELVRALVTEYAKNESCIILLTVTCETEFENQGAYQLARTFDPAGKRTIGVLTKPDRAPRGDEERWITLLKNEYSELALDNGWFSVKQPDSVQLAEGITRTQARQEEKDFFASAMPWASLPLRFQQRLGTLNLAERCSDVLSGLIAKRLPDIQRTIQDMLRMTESQLGELPKEPSKDPVGEVYGLISKFSSAMTQYVEGTPNGDGLLQTIRPKEQEFKDAIRKTAPDFRPFEQPDVDDDLPFNYGNGTGLTLPEFLSNEEEPCLPEENTHAIYINEVMDFALQAITRELPDNIPFVVTESLIREVITRWEAPAMQLFDYVEEILNAKIAEFVHAECSQYPHLDFSVSTVVADYIAERAQATRERLKWLRALEERPRTLNDHYFRDYRDKFLAWYRGQRSQYNNVPFLQKLKKHNASQGSSEFHENVRAIMAAFSALDIHDIEPTDLAKVLPADPYEAAISIMASVRAYFQVAYKRFADNVPNAIDHELVLGLNRGQALDAVLRKELGVSGPDGFRLCAEYLREDGNVAARREELRNKRDRLNKARKELMRLRQ</sequence>
<evidence type="ECO:0000259" key="4">
    <source>
        <dbReference type="PROSITE" id="PS51718"/>
    </source>
</evidence>
<comment type="caution">
    <text evidence="5">The sequence shown here is derived from an EMBL/GenBank/DDBJ whole genome shotgun (WGS) entry which is preliminary data.</text>
</comment>
<dbReference type="GeneID" id="72001609"/>
<organism evidence="5 6">
    <name type="scientific">Rhodofomes roseus</name>
    <dbReference type="NCBI Taxonomy" id="34475"/>
    <lineage>
        <taxon>Eukaryota</taxon>
        <taxon>Fungi</taxon>
        <taxon>Dikarya</taxon>
        <taxon>Basidiomycota</taxon>
        <taxon>Agaricomycotina</taxon>
        <taxon>Agaricomycetes</taxon>
        <taxon>Polyporales</taxon>
        <taxon>Rhodofomes</taxon>
    </lineage>
</organism>
<dbReference type="InterPro" id="IPR045063">
    <property type="entry name" value="Dynamin_N"/>
</dbReference>
<dbReference type="Gene3D" id="3.40.50.300">
    <property type="entry name" value="P-loop containing nucleotide triphosphate hydrolases"/>
    <property type="match status" value="1"/>
</dbReference>
<dbReference type="InterPro" id="IPR000375">
    <property type="entry name" value="Dynamin_stalk"/>
</dbReference>
<accession>A0ABQ8K8L9</accession>
<keyword evidence="6" id="KW-1185">Reference proteome</keyword>
<protein>
    <submittedName>
        <fullName evidence="5">P-loop containing nucleoside triphosphate hydrolase protein</fullName>
    </submittedName>
</protein>
<dbReference type="PROSITE" id="PS51718">
    <property type="entry name" value="G_DYNAMIN_2"/>
    <property type="match status" value="1"/>
</dbReference>
<dbReference type="SMART" id="SM00053">
    <property type="entry name" value="DYNc"/>
    <property type="match status" value="1"/>
</dbReference>
<dbReference type="PRINTS" id="PR00195">
    <property type="entry name" value="DYNAMIN"/>
</dbReference>
<reference evidence="5 6" key="1">
    <citation type="journal article" date="2021" name="Environ. Microbiol.">
        <title>Gene family expansions and transcriptome signatures uncover fungal adaptations to wood decay.</title>
        <authorList>
            <person name="Hage H."/>
            <person name="Miyauchi S."/>
            <person name="Viragh M."/>
            <person name="Drula E."/>
            <person name="Min B."/>
            <person name="Chaduli D."/>
            <person name="Navarro D."/>
            <person name="Favel A."/>
            <person name="Norest M."/>
            <person name="Lesage-Meessen L."/>
            <person name="Balint B."/>
            <person name="Merenyi Z."/>
            <person name="de Eugenio L."/>
            <person name="Morin E."/>
            <person name="Martinez A.T."/>
            <person name="Baldrian P."/>
            <person name="Stursova M."/>
            <person name="Martinez M.J."/>
            <person name="Novotny C."/>
            <person name="Magnuson J.K."/>
            <person name="Spatafora J.W."/>
            <person name="Maurice S."/>
            <person name="Pangilinan J."/>
            <person name="Andreopoulos W."/>
            <person name="LaButti K."/>
            <person name="Hundley H."/>
            <person name="Na H."/>
            <person name="Kuo A."/>
            <person name="Barry K."/>
            <person name="Lipzen A."/>
            <person name="Henrissat B."/>
            <person name="Riley R."/>
            <person name="Ahrendt S."/>
            <person name="Nagy L.G."/>
            <person name="Grigoriev I.V."/>
            <person name="Martin F."/>
            <person name="Rosso M.N."/>
        </authorList>
    </citation>
    <scope>NUCLEOTIDE SEQUENCE [LARGE SCALE GENOMIC DNA]</scope>
    <source>
        <strain evidence="5 6">CIRM-BRFM 1785</strain>
    </source>
</reference>
<evidence type="ECO:0000256" key="1">
    <source>
        <dbReference type="ARBA" id="ARBA00022741"/>
    </source>
</evidence>
<evidence type="ECO:0000313" key="6">
    <source>
        <dbReference type="Proteomes" id="UP000814176"/>
    </source>
</evidence>
<feature type="domain" description="Dynamin-type G" evidence="4">
    <location>
        <begin position="45"/>
        <end position="351"/>
    </location>
</feature>
<dbReference type="PANTHER" id="PTHR11566">
    <property type="entry name" value="DYNAMIN"/>
    <property type="match status" value="1"/>
</dbReference>
<evidence type="ECO:0000256" key="2">
    <source>
        <dbReference type="ARBA" id="ARBA00023134"/>
    </source>
</evidence>
<dbReference type="Proteomes" id="UP000814176">
    <property type="component" value="Unassembled WGS sequence"/>
</dbReference>
<dbReference type="Pfam" id="PF00350">
    <property type="entry name" value="Dynamin_N"/>
    <property type="match status" value="1"/>
</dbReference>
<keyword evidence="1" id="KW-0547">Nucleotide-binding</keyword>
<dbReference type="Pfam" id="PF02212">
    <property type="entry name" value="GED"/>
    <property type="match status" value="1"/>
</dbReference>
<dbReference type="InterPro" id="IPR001401">
    <property type="entry name" value="Dynamin_GTPase"/>
</dbReference>
<dbReference type="GO" id="GO:0016787">
    <property type="term" value="F:hydrolase activity"/>
    <property type="evidence" value="ECO:0007669"/>
    <property type="project" value="UniProtKB-KW"/>
</dbReference>
<dbReference type="InterPro" id="IPR003130">
    <property type="entry name" value="GED"/>
</dbReference>
<dbReference type="PANTHER" id="PTHR11566:SF21">
    <property type="entry name" value="DYNAMIN RELATED PROTEIN 1, ISOFORM A"/>
    <property type="match status" value="1"/>
</dbReference>
<dbReference type="InterPro" id="IPR020850">
    <property type="entry name" value="GED_dom"/>
</dbReference>
<dbReference type="SUPFAM" id="SSF52540">
    <property type="entry name" value="P-loop containing nucleoside triphosphate hydrolases"/>
    <property type="match status" value="1"/>
</dbReference>
<dbReference type="EMBL" id="JADCUA010000018">
    <property type="protein sequence ID" value="KAH9833433.1"/>
    <property type="molecule type" value="Genomic_DNA"/>
</dbReference>
<dbReference type="CDD" id="cd08771">
    <property type="entry name" value="DLP_1"/>
    <property type="match status" value="1"/>
</dbReference>